<evidence type="ECO:0000313" key="2">
    <source>
        <dbReference type="EMBL" id="CEO88148.1"/>
    </source>
</evidence>
<evidence type="ECO:0000313" key="3">
    <source>
        <dbReference type="Proteomes" id="UP000046155"/>
    </source>
</evidence>
<feature type="domain" description="HTH cro/C1-type" evidence="1">
    <location>
        <begin position="31"/>
        <end position="52"/>
    </location>
</feature>
<organism evidence="2 3">
    <name type="scientific">Syntrophaceticus schinkii</name>
    <dbReference type="NCBI Taxonomy" id="499207"/>
    <lineage>
        <taxon>Bacteria</taxon>
        <taxon>Bacillati</taxon>
        <taxon>Bacillota</taxon>
        <taxon>Clostridia</taxon>
        <taxon>Thermoanaerobacterales</taxon>
        <taxon>Thermoanaerobacterales Family III. Incertae Sedis</taxon>
        <taxon>Syntrophaceticus</taxon>
    </lineage>
</organism>
<name>A0A0B7MIW1_9FIRM</name>
<dbReference type="PROSITE" id="PS50943">
    <property type="entry name" value="HTH_CROC1"/>
    <property type="match status" value="1"/>
</dbReference>
<reference evidence="3" key="1">
    <citation type="submission" date="2015-01" db="EMBL/GenBank/DDBJ databases">
        <authorList>
            <person name="Manzoor Shahid"/>
            <person name="Zubair Saima"/>
        </authorList>
    </citation>
    <scope>NUCLEOTIDE SEQUENCE [LARGE SCALE GENOMIC DNA]</scope>
    <source>
        <strain evidence="3">Sp3</strain>
    </source>
</reference>
<dbReference type="AlphaFoldDB" id="A0A0B7MIW1"/>
<proteinExistence type="predicted"/>
<dbReference type="OrthoDB" id="1808039at2"/>
<sequence>MDDFYRIGDKIVSMEKLTRSLTRMMSLRSEGVSQQEVADRCGVDRSFISRLEGLGAVRRGASIAVVGFPLQNKDEILSLLGDLGVDFSLIMTNEERWRFVREKSGLELLNQLMELVAKIRTYDVVILIGSRQRINWSAALLDKEALGISLGESPLTEDKYVDPEHLRKLILSAQED</sequence>
<dbReference type="InterPro" id="IPR001387">
    <property type="entry name" value="Cro/C1-type_HTH"/>
</dbReference>
<accession>A0A0B7MIW1</accession>
<dbReference type="Proteomes" id="UP000046155">
    <property type="component" value="Unassembled WGS sequence"/>
</dbReference>
<protein>
    <submittedName>
        <fullName evidence="2">Helix-turn-helix domain protein</fullName>
    </submittedName>
</protein>
<dbReference type="CDD" id="cd00093">
    <property type="entry name" value="HTH_XRE"/>
    <property type="match status" value="1"/>
</dbReference>
<dbReference type="RefSeq" id="WP_044664374.1">
    <property type="nucleotide sequence ID" value="NZ_CDRZ01000058.1"/>
</dbReference>
<evidence type="ECO:0000259" key="1">
    <source>
        <dbReference type="PROSITE" id="PS50943"/>
    </source>
</evidence>
<gene>
    <name evidence="2" type="ORF">SSCH_1500006</name>
</gene>
<dbReference type="EMBL" id="CDRZ01000058">
    <property type="protein sequence ID" value="CEO88148.1"/>
    <property type="molecule type" value="Genomic_DNA"/>
</dbReference>
<keyword evidence="3" id="KW-1185">Reference proteome</keyword>